<dbReference type="EMBL" id="CM000143">
    <property type="protein sequence ID" value="EEE65774.1"/>
    <property type="molecule type" value="Genomic_DNA"/>
</dbReference>
<accession>B9FTG3</accession>
<protein>
    <submittedName>
        <fullName evidence="2">Uncharacterized protein</fullName>
    </submittedName>
</protein>
<gene>
    <name evidence="2" type="ORF">OsJ_21457</name>
</gene>
<evidence type="ECO:0000256" key="1">
    <source>
        <dbReference type="SAM" id="MobiDB-lite"/>
    </source>
</evidence>
<evidence type="ECO:0000313" key="2">
    <source>
        <dbReference type="EMBL" id="EEE65774.1"/>
    </source>
</evidence>
<reference evidence="2" key="1">
    <citation type="journal article" date="2005" name="PLoS Biol.">
        <title>The genomes of Oryza sativa: a history of duplications.</title>
        <authorList>
            <person name="Yu J."/>
            <person name="Wang J."/>
            <person name="Lin W."/>
            <person name="Li S."/>
            <person name="Li H."/>
            <person name="Zhou J."/>
            <person name="Ni P."/>
            <person name="Dong W."/>
            <person name="Hu S."/>
            <person name="Zeng C."/>
            <person name="Zhang J."/>
            <person name="Zhang Y."/>
            <person name="Li R."/>
            <person name="Xu Z."/>
            <person name="Li S."/>
            <person name="Li X."/>
            <person name="Zheng H."/>
            <person name="Cong L."/>
            <person name="Lin L."/>
            <person name="Yin J."/>
            <person name="Geng J."/>
            <person name="Li G."/>
            <person name="Shi J."/>
            <person name="Liu J."/>
            <person name="Lv H."/>
            <person name="Li J."/>
            <person name="Wang J."/>
            <person name="Deng Y."/>
            <person name="Ran L."/>
            <person name="Shi X."/>
            <person name="Wang X."/>
            <person name="Wu Q."/>
            <person name="Li C."/>
            <person name="Ren X."/>
            <person name="Wang J."/>
            <person name="Wang X."/>
            <person name="Li D."/>
            <person name="Liu D."/>
            <person name="Zhang X."/>
            <person name="Ji Z."/>
            <person name="Zhao W."/>
            <person name="Sun Y."/>
            <person name="Zhang Z."/>
            <person name="Bao J."/>
            <person name="Han Y."/>
            <person name="Dong L."/>
            <person name="Ji J."/>
            <person name="Chen P."/>
            <person name="Wu S."/>
            <person name="Liu J."/>
            <person name="Xiao Y."/>
            <person name="Bu D."/>
            <person name="Tan J."/>
            <person name="Yang L."/>
            <person name="Ye C."/>
            <person name="Zhang J."/>
            <person name="Xu J."/>
            <person name="Zhou Y."/>
            <person name="Yu Y."/>
            <person name="Zhang B."/>
            <person name="Zhuang S."/>
            <person name="Wei H."/>
            <person name="Liu B."/>
            <person name="Lei M."/>
            <person name="Yu H."/>
            <person name="Li Y."/>
            <person name="Xu H."/>
            <person name="Wei S."/>
            <person name="He X."/>
            <person name="Fang L."/>
            <person name="Zhang Z."/>
            <person name="Zhang Y."/>
            <person name="Huang X."/>
            <person name="Su Z."/>
            <person name="Tong W."/>
            <person name="Li J."/>
            <person name="Tong Z."/>
            <person name="Li S."/>
            <person name="Ye J."/>
            <person name="Wang L."/>
            <person name="Fang L."/>
            <person name="Lei T."/>
            <person name="Chen C."/>
            <person name="Chen H."/>
            <person name="Xu Z."/>
            <person name="Li H."/>
            <person name="Huang H."/>
            <person name="Zhang F."/>
            <person name="Xu H."/>
            <person name="Li N."/>
            <person name="Zhao C."/>
            <person name="Li S."/>
            <person name="Dong L."/>
            <person name="Huang Y."/>
            <person name="Li L."/>
            <person name="Xi Y."/>
            <person name="Qi Q."/>
            <person name="Li W."/>
            <person name="Zhang B."/>
            <person name="Hu W."/>
            <person name="Zhang Y."/>
            <person name="Tian X."/>
            <person name="Jiao Y."/>
            <person name="Liang X."/>
            <person name="Jin J."/>
            <person name="Gao L."/>
            <person name="Zheng W."/>
            <person name="Hao B."/>
            <person name="Liu S."/>
            <person name="Wang W."/>
            <person name="Yuan L."/>
            <person name="Cao M."/>
            <person name="McDermott J."/>
            <person name="Samudrala R."/>
            <person name="Wang J."/>
            <person name="Wong G.K."/>
            <person name="Yang H."/>
        </authorList>
    </citation>
    <scope>NUCLEOTIDE SEQUENCE [LARGE SCALE GENOMIC DNA]</scope>
</reference>
<sequence length="184" mass="20266">MAMEMMAPDQRQMGSSCSLLGRFISRVFKCRGRQGRMRGERMDYYGATAYPAAQTCYVSPAAPARAVAFATANAMRPEPMQAHAVAAMPMPGATYGAASPRSGGGKRKKKSKNKRVRYAYAPSPLARWEMLGSAGTPRRHEYFSGEYRWCYPTPVREGIYSLATDANRLTTIFSEENPNACAIV</sequence>
<organism evidence="2">
    <name type="scientific">Oryza sativa subsp. japonica</name>
    <name type="common">Rice</name>
    <dbReference type="NCBI Taxonomy" id="39947"/>
    <lineage>
        <taxon>Eukaryota</taxon>
        <taxon>Viridiplantae</taxon>
        <taxon>Streptophyta</taxon>
        <taxon>Embryophyta</taxon>
        <taxon>Tracheophyta</taxon>
        <taxon>Spermatophyta</taxon>
        <taxon>Magnoliopsida</taxon>
        <taxon>Liliopsida</taxon>
        <taxon>Poales</taxon>
        <taxon>Poaceae</taxon>
        <taxon>BOP clade</taxon>
        <taxon>Oryzoideae</taxon>
        <taxon>Oryzeae</taxon>
        <taxon>Oryzinae</taxon>
        <taxon>Oryza</taxon>
        <taxon>Oryza sativa</taxon>
    </lineage>
</organism>
<feature type="region of interest" description="Disordered" evidence="1">
    <location>
        <begin position="96"/>
        <end position="115"/>
    </location>
</feature>
<dbReference type="AlphaFoldDB" id="B9FTG3"/>
<dbReference type="Proteomes" id="UP000007752">
    <property type="component" value="Chromosome 6"/>
</dbReference>
<reference evidence="2" key="2">
    <citation type="submission" date="2008-12" db="EMBL/GenBank/DDBJ databases">
        <title>Improved gene annotation of the rice (Oryza sativa) genomes.</title>
        <authorList>
            <person name="Wang J."/>
            <person name="Li R."/>
            <person name="Fan W."/>
            <person name="Huang Q."/>
            <person name="Zhang J."/>
            <person name="Zhou Y."/>
            <person name="Hu Y."/>
            <person name="Zi S."/>
            <person name="Li J."/>
            <person name="Ni P."/>
            <person name="Zheng H."/>
            <person name="Zhang Y."/>
            <person name="Zhao M."/>
            <person name="Hao Q."/>
            <person name="McDermott J."/>
            <person name="Samudrala R."/>
            <person name="Kristiansen K."/>
            <person name="Wong G.K.-S."/>
        </authorList>
    </citation>
    <scope>NUCLEOTIDE SEQUENCE</scope>
</reference>
<feature type="compositionally biased region" description="Basic residues" evidence="1">
    <location>
        <begin position="104"/>
        <end position="115"/>
    </location>
</feature>
<proteinExistence type="predicted"/>
<name>B9FTG3_ORYSJ</name>